<dbReference type="GO" id="GO:0005634">
    <property type="term" value="C:nucleus"/>
    <property type="evidence" value="ECO:0007669"/>
    <property type="project" value="TreeGrafter"/>
</dbReference>
<evidence type="ECO:0000313" key="12">
    <source>
        <dbReference type="EMBL" id="OWF35575.1"/>
    </source>
</evidence>
<dbReference type="Pfam" id="PF00271">
    <property type="entry name" value="Helicase_C"/>
    <property type="match status" value="1"/>
</dbReference>
<comment type="catalytic activity">
    <reaction evidence="7">
        <text>Couples ATP hydrolysis with the unwinding of duplex DNA by translocating in the 3'-5' direction.</text>
        <dbReference type="EC" id="5.6.2.4"/>
    </reaction>
</comment>
<dbReference type="SMART" id="SM00487">
    <property type="entry name" value="DEXDc"/>
    <property type="match status" value="1"/>
</dbReference>
<keyword evidence="13" id="KW-1185">Reference proteome</keyword>
<dbReference type="PROSITE" id="PS51192">
    <property type="entry name" value="HELICASE_ATP_BIND_1"/>
    <property type="match status" value="1"/>
</dbReference>
<dbReference type="Gene3D" id="3.40.50.300">
    <property type="entry name" value="P-loop containing nucleotide triphosphate hydrolases"/>
    <property type="match status" value="2"/>
</dbReference>
<proteinExistence type="inferred from homology"/>
<evidence type="ECO:0000256" key="2">
    <source>
        <dbReference type="ARBA" id="ARBA00022741"/>
    </source>
</evidence>
<evidence type="ECO:0000256" key="5">
    <source>
        <dbReference type="ARBA" id="ARBA00023235"/>
    </source>
</evidence>
<comment type="similarity">
    <text evidence="1">Belongs to the helicase family. RecQ subfamily.</text>
</comment>
<evidence type="ECO:0000256" key="7">
    <source>
        <dbReference type="ARBA" id="ARBA00034617"/>
    </source>
</evidence>
<dbReference type="GO" id="GO:0009378">
    <property type="term" value="F:four-way junction helicase activity"/>
    <property type="evidence" value="ECO:0007669"/>
    <property type="project" value="TreeGrafter"/>
</dbReference>
<dbReference type="PANTHER" id="PTHR13710">
    <property type="entry name" value="DNA HELICASE RECQ FAMILY MEMBER"/>
    <property type="match status" value="1"/>
</dbReference>
<dbReference type="GO" id="GO:0000724">
    <property type="term" value="P:double-strand break repair via homologous recombination"/>
    <property type="evidence" value="ECO:0007669"/>
    <property type="project" value="TreeGrafter"/>
</dbReference>
<dbReference type="SUPFAM" id="SSF52540">
    <property type="entry name" value="P-loop containing nucleoside triphosphate hydrolases"/>
    <property type="match status" value="1"/>
</dbReference>
<dbReference type="InterPro" id="IPR011545">
    <property type="entry name" value="DEAD/DEAH_box_helicase_dom"/>
</dbReference>
<sequence length="526" mass="59552">MAATIDQRAICDSFRIKELRDTQIRSITAIQNGKDVFVGTRTGSGKSLAYEIYPVLNEGKIVLVVAPLVNIMNEQCRRLCELGFKATYIGKDGSDTEGILAGHFDFIFGGAEHLVEDTRRRAMLKTDPYQSKLGLIVVDEAHTVIQWGEGTEKEGPFRGSFSRIGELRSLCNVQMLALTATAGPTGRRKIMKSLCFKSSSEVILDSPDRPNIKITSVRIPNNDDLSTVFKFLIDDFLNQKETLPRHVIFCESIANVSKVYLTFLKHMGQSRNLFEMYHSKTNDKIKEQIRKDMAENGKIRILICTNSAGMGVNFHNVHNIIHYGLPREMDTFVQQMGRAGRDGEYSKQLILYKMHKGHLSRVEGDLVKLVKDDATCRRKTLCDSYVTVHEPVIPKHKCCDVCEKQCDCGEESCPDIHRALAADPDNMEDETVEMEREVTRDDRKLLRHKLSVLKYSLESDLSNVLITSEILHGITDQVIDDIVLKCHTIFTTSDILKMFPVWSFEIAVQIMKEINTVTGDSDMYDR</sequence>
<feature type="domain" description="Helicase C-terminal" evidence="11">
    <location>
        <begin position="232"/>
        <end position="393"/>
    </location>
</feature>
<keyword evidence="12" id="KW-0347">Helicase</keyword>
<name>A0A210PGG2_MIZYE</name>
<evidence type="ECO:0000256" key="9">
    <source>
        <dbReference type="ARBA" id="ARBA00044542"/>
    </source>
</evidence>
<feature type="domain" description="Helicase ATP-binding" evidence="10">
    <location>
        <begin position="27"/>
        <end position="200"/>
    </location>
</feature>
<accession>A0A210PGG2</accession>
<dbReference type="AlphaFoldDB" id="A0A210PGG2"/>
<organism evidence="12 13">
    <name type="scientific">Mizuhopecten yessoensis</name>
    <name type="common">Japanese scallop</name>
    <name type="synonym">Patinopecten yessoensis</name>
    <dbReference type="NCBI Taxonomy" id="6573"/>
    <lineage>
        <taxon>Eukaryota</taxon>
        <taxon>Metazoa</taxon>
        <taxon>Spiralia</taxon>
        <taxon>Lophotrochozoa</taxon>
        <taxon>Mollusca</taxon>
        <taxon>Bivalvia</taxon>
        <taxon>Autobranchia</taxon>
        <taxon>Pteriomorphia</taxon>
        <taxon>Pectinida</taxon>
        <taxon>Pectinoidea</taxon>
        <taxon>Pectinidae</taxon>
        <taxon>Mizuhopecten</taxon>
    </lineage>
</organism>
<keyword evidence="6" id="KW-0539">Nucleus</keyword>
<evidence type="ECO:0000256" key="6">
    <source>
        <dbReference type="ARBA" id="ARBA00023242"/>
    </source>
</evidence>
<keyword evidence="5" id="KW-0413">Isomerase</keyword>
<evidence type="ECO:0000259" key="10">
    <source>
        <dbReference type="PROSITE" id="PS51192"/>
    </source>
</evidence>
<dbReference type="GO" id="GO:0043138">
    <property type="term" value="F:3'-5' DNA helicase activity"/>
    <property type="evidence" value="ECO:0007669"/>
    <property type="project" value="UniProtKB-EC"/>
</dbReference>
<keyword evidence="12" id="KW-0378">Hydrolase</keyword>
<evidence type="ECO:0000313" key="13">
    <source>
        <dbReference type="Proteomes" id="UP000242188"/>
    </source>
</evidence>
<gene>
    <name evidence="12" type="ORF">KP79_PYT19286</name>
</gene>
<evidence type="ECO:0000256" key="8">
    <source>
        <dbReference type="ARBA" id="ARBA00034808"/>
    </source>
</evidence>
<dbReference type="GO" id="GO:0005524">
    <property type="term" value="F:ATP binding"/>
    <property type="evidence" value="ECO:0007669"/>
    <property type="project" value="UniProtKB-KW"/>
</dbReference>
<dbReference type="InterPro" id="IPR001650">
    <property type="entry name" value="Helicase_C-like"/>
</dbReference>
<dbReference type="Pfam" id="PF00270">
    <property type="entry name" value="DEAD"/>
    <property type="match status" value="1"/>
</dbReference>
<dbReference type="GO" id="GO:0005737">
    <property type="term" value="C:cytoplasm"/>
    <property type="evidence" value="ECO:0007669"/>
    <property type="project" value="TreeGrafter"/>
</dbReference>
<keyword evidence="4" id="KW-0238">DNA-binding</keyword>
<dbReference type="GO" id="GO:0003677">
    <property type="term" value="F:DNA binding"/>
    <property type="evidence" value="ECO:0007669"/>
    <property type="project" value="UniProtKB-KW"/>
</dbReference>
<dbReference type="EMBL" id="NEDP02076720">
    <property type="protein sequence ID" value="OWF35575.1"/>
    <property type="molecule type" value="Genomic_DNA"/>
</dbReference>
<comment type="caution">
    <text evidence="12">The sequence shown here is derived from an EMBL/GenBank/DDBJ whole genome shotgun (WGS) entry which is preliminary data.</text>
</comment>
<dbReference type="PROSITE" id="PS51194">
    <property type="entry name" value="HELICASE_CTER"/>
    <property type="match status" value="1"/>
</dbReference>
<keyword evidence="2" id="KW-0547">Nucleotide-binding</keyword>
<dbReference type="GO" id="GO:0005694">
    <property type="term" value="C:chromosome"/>
    <property type="evidence" value="ECO:0007669"/>
    <property type="project" value="TreeGrafter"/>
</dbReference>
<reference evidence="12 13" key="1">
    <citation type="journal article" date="2017" name="Nat. Ecol. Evol.">
        <title>Scallop genome provides insights into evolution of bilaterian karyotype and development.</title>
        <authorList>
            <person name="Wang S."/>
            <person name="Zhang J."/>
            <person name="Jiao W."/>
            <person name="Li J."/>
            <person name="Xun X."/>
            <person name="Sun Y."/>
            <person name="Guo X."/>
            <person name="Huan P."/>
            <person name="Dong B."/>
            <person name="Zhang L."/>
            <person name="Hu X."/>
            <person name="Sun X."/>
            <person name="Wang J."/>
            <person name="Zhao C."/>
            <person name="Wang Y."/>
            <person name="Wang D."/>
            <person name="Huang X."/>
            <person name="Wang R."/>
            <person name="Lv J."/>
            <person name="Li Y."/>
            <person name="Zhang Z."/>
            <person name="Liu B."/>
            <person name="Lu W."/>
            <person name="Hui Y."/>
            <person name="Liang J."/>
            <person name="Zhou Z."/>
            <person name="Hou R."/>
            <person name="Li X."/>
            <person name="Liu Y."/>
            <person name="Li H."/>
            <person name="Ning X."/>
            <person name="Lin Y."/>
            <person name="Zhao L."/>
            <person name="Xing Q."/>
            <person name="Dou J."/>
            <person name="Li Y."/>
            <person name="Mao J."/>
            <person name="Guo H."/>
            <person name="Dou H."/>
            <person name="Li T."/>
            <person name="Mu C."/>
            <person name="Jiang W."/>
            <person name="Fu Q."/>
            <person name="Fu X."/>
            <person name="Miao Y."/>
            <person name="Liu J."/>
            <person name="Yu Q."/>
            <person name="Li R."/>
            <person name="Liao H."/>
            <person name="Li X."/>
            <person name="Kong Y."/>
            <person name="Jiang Z."/>
            <person name="Chourrout D."/>
            <person name="Li R."/>
            <person name="Bao Z."/>
        </authorList>
    </citation>
    <scope>NUCLEOTIDE SEQUENCE [LARGE SCALE GENOMIC DNA]</scope>
    <source>
        <strain evidence="12 13">PY_sf001</strain>
    </source>
</reference>
<evidence type="ECO:0000259" key="11">
    <source>
        <dbReference type="PROSITE" id="PS51194"/>
    </source>
</evidence>
<evidence type="ECO:0000256" key="4">
    <source>
        <dbReference type="ARBA" id="ARBA00023125"/>
    </source>
</evidence>
<dbReference type="InterPro" id="IPR027417">
    <property type="entry name" value="P-loop_NTPase"/>
</dbReference>
<dbReference type="InterPro" id="IPR014001">
    <property type="entry name" value="Helicase_ATP-bd"/>
</dbReference>
<dbReference type="STRING" id="6573.A0A210PGG2"/>
<keyword evidence="3" id="KW-0067">ATP-binding</keyword>
<dbReference type="Proteomes" id="UP000242188">
    <property type="component" value="Unassembled WGS sequence"/>
</dbReference>
<dbReference type="PANTHER" id="PTHR13710:SF153">
    <property type="entry name" value="RECQ-LIKE DNA HELICASE BLM"/>
    <property type="match status" value="1"/>
</dbReference>
<dbReference type="OrthoDB" id="5959447at2759"/>
<evidence type="ECO:0000256" key="1">
    <source>
        <dbReference type="ARBA" id="ARBA00005446"/>
    </source>
</evidence>
<dbReference type="EC" id="5.6.2.4" evidence="8"/>
<evidence type="ECO:0000256" key="3">
    <source>
        <dbReference type="ARBA" id="ARBA00022840"/>
    </source>
</evidence>
<dbReference type="SMART" id="SM00490">
    <property type="entry name" value="HELICc"/>
    <property type="match status" value="1"/>
</dbReference>
<protein>
    <recommendedName>
        <fullName evidence="8">DNA 3'-5' helicase</fullName>
        <ecNumber evidence="8">5.6.2.4</ecNumber>
    </recommendedName>
    <alternativeName>
        <fullName evidence="9">DNA 3'-5' helicase BLM</fullName>
    </alternativeName>
</protein>